<dbReference type="Proteomes" id="UP000221653">
    <property type="component" value="Unassembled WGS sequence"/>
</dbReference>
<reference evidence="2 3" key="1">
    <citation type="submission" date="2017-10" db="EMBL/GenBank/DDBJ databases">
        <title>Sequencing the genomes of 1000 actinobacteria strains.</title>
        <authorList>
            <person name="Klenk H.-P."/>
        </authorList>
    </citation>
    <scope>NUCLEOTIDE SEQUENCE [LARGE SCALE GENOMIC DNA]</scope>
    <source>
        <strain evidence="2 3">DSM 20688</strain>
    </source>
</reference>
<organism evidence="2 3">
    <name type="scientific">Corynebacterium renale</name>
    <dbReference type="NCBI Taxonomy" id="1724"/>
    <lineage>
        <taxon>Bacteria</taxon>
        <taxon>Bacillati</taxon>
        <taxon>Actinomycetota</taxon>
        <taxon>Actinomycetes</taxon>
        <taxon>Mycobacteriales</taxon>
        <taxon>Corynebacteriaceae</taxon>
        <taxon>Corynebacterium</taxon>
    </lineage>
</organism>
<keyword evidence="3" id="KW-1185">Reference proteome</keyword>
<evidence type="ECO:0000313" key="2">
    <source>
        <dbReference type="EMBL" id="PFG27914.1"/>
    </source>
</evidence>
<keyword evidence="1" id="KW-0472">Membrane</keyword>
<proteinExistence type="predicted"/>
<keyword evidence="1" id="KW-1133">Transmembrane helix</keyword>
<evidence type="ECO:0000256" key="1">
    <source>
        <dbReference type="SAM" id="Phobius"/>
    </source>
</evidence>
<sequence>MHFHNNDLRQGAEMDRTSKFKNVTEIITSFSMVIVGIWGIVQISEQLELNRELNQTTLDTYLVEVGKAERDIELQDRVYLGKLTGELTPEGVELTNYATQRTSPAAFFARLEGIDGGVSDLMGEVEVIPACSSIVIPWESIRESVEMVNKDLKKDDGETFGEELLFDKNTLAELALVV</sequence>
<protein>
    <submittedName>
        <fullName evidence="2">Uncharacterized protein</fullName>
    </submittedName>
</protein>
<feature type="transmembrane region" description="Helical" evidence="1">
    <location>
        <begin position="23"/>
        <end position="41"/>
    </location>
</feature>
<gene>
    <name evidence="2" type="ORF">ATK06_0996</name>
</gene>
<accession>A0A2A9DMT4</accession>
<keyword evidence="1" id="KW-0812">Transmembrane</keyword>
<dbReference type="EMBL" id="PDJF01000001">
    <property type="protein sequence ID" value="PFG27914.1"/>
    <property type="molecule type" value="Genomic_DNA"/>
</dbReference>
<evidence type="ECO:0000313" key="3">
    <source>
        <dbReference type="Proteomes" id="UP000221653"/>
    </source>
</evidence>
<dbReference type="RefSeq" id="WP_098388927.1">
    <property type="nucleotide sequence ID" value="NZ_LS483464.1"/>
</dbReference>
<comment type="caution">
    <text evidence="2">The sequence shown here is derived from an EMBL/GenBank/DDBJ whole genome shotgun (WGS) entry which is preliminary data.</text>
</comment>
<name>A0A2A9DMT4_9CORY</name>
<dbReference type="AlphaFoldDB" id="A0A2A9DMT4"/>